<accession>A0A8J8SFX0</accession>
<evidence type="ECO:0000313" key="5">
    <source>
        <dbReference type="EMBL" id="QUI21777.1"/>
    </source>
</evidence>
<dbReference type="InterPro" id="IPR002772">
    <property type="entry name" value="Glyco_hydro_3_C"/>
</dbReference>
<dbReference type="GO" id="GO:0045493">
    <property type="term" value="P:xylan catabolic process"/>
    <property type="evidence" value="ECO:0007669"/>
    <property type="project" value="InterPro"/>
</dbReference>
<dbReference type="KEGG" id="vpy:HZI73_05475"/>
<protein>
    <submittedName>
        <fullName evidence="5">Glycoside hydrolase family 3 C-terminal domain-containing protein</fullName>
    </submittedName>
</protein>
<feature type="domain" description="Fibronectin type III-like" evidence="4">
    <location>
        <begin position="624"/>
        <end position="693"/>
    </location>
</feature>
<proteinExistence type="inferred from homology"/>
<dbReference type="Gene3D" id="3.20.20.300">
    <property type="entry name" value="Glycoside hydrolase, family 3, N-terminal domain"/>
    <property type="match status" value="1"/>
</dbReference>
<dbReference type="InterPro" id="IPR026891">
    <property type="entry name" value="Fn3-like"/>
</dbReference>
<evidence type="ECO:0000313" key="6">
    <source>
        <dbReference type="Proteomes" id="UP000683246"/>
    </source>
</evidence>
<dbReference type="GO" id="GO:0046556">
    <property type="term" value="F:alpha-L-arabinofuranosidase activity"/>
    <property type="evidence" value="ECO:0007669"/>
    <property type="project" value="TreeGrafter"/>
</dbReference>
<dbReference type="FunFam" id="3.40.50.1700:FF:000009">
    <property type="entry name" value="Periplasmic beta-glucosidase"/>
    <property type="match status" value="1"/>
</dbReference>
<dbReference type="Pfam" id="PF14310">
    <property type="entry name" value="Fn3-like"/>
    <property type="match status" value="1"/>
</dbReference>
<reference evidence="5" key="1">
    <citation type="submission" date="2020-07" db="EMBL/GenBank/DDBJ databases">
        <title>Vallitalea pronyensis genome.</title>
        <authorList>
            <person name="Postec A."/>
        </authorList>
    </citation>
    <scope>NUCLEOTIDE SEQUENCE</scope>
    <source>
        <strain evidence="5">FatNI3</strain>
    </source>
</reference>
<dbReference type="GO" id="GO:0009044">
    <property type="term" value="F:xylan 1,4-beta-xylosidase activity"/>
    <property type="evidence" value="ECO:0007669"/>
    <property type="project" value="InterPro"/>
</dbReference>
<dbReference type="Proteomes" id="UP000683246">
    <property type="component" value="Chromosome"/>
</dbReference>
<comment type="similarity">
    <text evidence="1">Belongs to the glycosyl hydrolase 3 family.</text>
</comment>
<keyword evidence="6" id="KW-1185">Reference proteome</keyword>
<keyword evidence="3 5" id="KW-0378">Hydrolase</keyword>
<dbReference type="Pfam" id="PF01915">
    <property type="entry name" value="Glyco_hydro_3_C"/>
    <property type="match status" value="1"/>
</dbReference>
<dbReference type="SMART" id="SM01217">
    <property type="entry name" value="Fn3_like"/>
    <property type="match status" value="1"/>
</dbReference>
<dbReference type="PANTHER" id="PTHR42721:SF3">
    <property type="entry name" value="BETA-D-XYLOSIDASE 5-RELATED"/>
    <property type="match status" value="1"/>
</dbReference>
<dbReference type="Gene3D" id="2.60.40.10">
    <property type="entry name" value="Immunoglobulins"/>
    <property type="match status" value="1"/>
</dbReference>
<sequence>MNYTYLDTTVSLEERAKDLVGRLTLEEKVSQMLHYAPAIPRLDIPAYNWWSECLHGVARAGVATVFPQAIGLAATFDTDFVYEIANVIADEARAKHHEFVREGDHGIYKGLTHWSPNVNIFRDPRWGRGHETYGEDPYLTGQMGLAFIHGLQGNDETYLKIAACAKHFAVHSGPENERHSFNAVVSQKDLYETYLPAFKVCVEEGHVEAVMGAYNRVNGEPACGSPTLLQKILREDWQFQGHVVSDCWAICDFHMHHKVTSTPQESAALAIQSGSDLNCGKTFASLLSAVQLGLVAEEEIDQAVTRLMMTRFKLGMFDPQEQVSYANIPYEVNDQDSHHALAIDAARRSMVLLKNKDQRLPLSKDNLKTVAVIGPNAHNADNLYGNYSGTSSRSCTLLEGIQKTLKDKARVYYAKGCELQEDKTEALANSQDRIAEAVSAAKRSDVAIVCLGLNAHIEGEEGDVSNAQAAGDKASLLLPGLQNTLLEAVVATGTPTIVVIVSGSPVDLRWAQEHVDAIVEAWYPGPEGGVALADLLFGHVDFSGRLPITYVRKTEDLPDFRDYSMNNRTYRYIECDPLYTFGYGLSYNHYVYSDLNISKEVLHHGENQEVHVTVTNKSQKPGREVVQVYLKDLEASVKTPHYQLVGFKNVALKADESKTLAFIIKKERMCVVNKSGQLVLEPGGFTVYAGGCGPDEVSNELTGTKPLAIDFQVV</sequence>
<evidence type="ECO:0000259" key="4">
    <source>
        <dbReference type="SMART" id="SM01217"/>
    </source>
</evidence>
<keyword evidence="2" id="KW-0732">Signal</keyword>
<dbReference type="SUPFAM" id="SSF51445">
    <property type="entry name" value="(Trans)glycosidases"/>
    <property type="match status" value="1"/>
</dbReference>
<name>A0A8J8SFX0_9FIRM</name>
<dbReference type="Gene3D" id="3.40.50.1700">
    <property type="entry name" value="Glycoside hydrolase family 3 C-terminal domain"/>
    <property type="match status" value="1"/>
</dbReference>
<dbReference type="InterPro" id="IPR036962">
    <property type="entry name" value="Glyco_hydro_3_N_sf"/>
</dbReference>
<dbReference type="SUPFAM" id="SSF52279">
    <property type="entry name" value="Beta-D-glucan exohydrolase, C-terminal domain"/>
    <property type="match status" value="1"/>
</dbReference>
<evidence type="ECO:0000256" key="1">
    <source>
        <dbReference type="ARBA" id="ARBA00005336"/>
    </source>
</evidence>
<dbReference type="GO" id="GO:0031222">
    <property type="term" value="P:arabinan catabolic process"/>
    <property type="evidence" value="ECO:0007669"/>
    <property type="project" value="TreeGrafter"/>
</dbReference>
<dbReference type="InterPro" id="IPR044993">
    <property type="entry name" value="BXL"/>
</dbReference>
<dbReference type="RefSeq" id="WP_212697248.1">
    <property type="nucleotide sequence ID" value="NZ_CP058649.1"/>
</dbReference>
<dbReference type="InterPro" id="IPR036881">
    <property type="entry name" value="Glyco_hydro_3_C_sf"/>
</dbReference>
<dbReference type="PRINTS" id="PR00133">
    <property type="entry name" value="GLHYDRLASE3"/>
</dbReference>
<gene>
    <name evidence="5" type="ORF">HZI73_05475</name>
</gene>
<organism evidence="5 6">
    <name type="scientific">Vallitalea pronyensis</name>
    <dbReference type="NCBI Taxonomy" id="1348613"/>
    <lineage>
        <taxon>Bacteria</taxon>
        <taxon>Bacillati</taxon>
        <taxon>Bacillota</taxon>
        <taxon>Clostridia</taxon>
        <taxon>Lachnospirales</taxon>
        <taxon>Vallitaleaceae</taxon>
        <taxon>Vallitalea</taxon>
    </lineage>
</organism>
<dbReference type="EMBL" id="CP058649">
    <property type="protein sequence ID" value="QUI21777.1"/>
    <property type="molecule type" value="Genomic_DNA"/>
</dbReference>
<dbReference type="InterPro" id="IPR001764">
    <property type="entry name" value="Glyco_hydro_3_N"/>
</dbReference>
<dbReference type="InterPro" id="IPR017853">
    <property type="entry name" value="GH"/>
</dbReference>
<dbReference type="Pfam" id="PF00933">
    <property type="entry name" value="Glyco_hydro_3"/>
    <property type="match status" value="1"/>
</dbReference>
<evidence type="ECO:0000256" key="3">
    <source>
        <dbReference type="ARBA" id="ARBA00022801"/>
    </source>
</evidence>
<dbReference type="PANTHER" id="PTHR42721">
    <property type="entry name" value="SUGAR HYDROLASE-RELATED"/>
    <property type="match status" value="1"/>
</dbReference>
<evidence type="ECO:0000256" key="2">
    <source>
        <dbReference type="ARBA" id="ARBA00022729"/>
    </source>
</evidence>
<dbReference type="InterPro" id="IPR013783">
    <property type="entry name" value="Ig-like_fold"/>
</dbReference>
<dbReference type="AlphaFoldDB" id="A0A8J8SFX0"/>